<dbReference type="GO" id="GO:0004526">
    <property type="term" value="F:ribonuclease P activity"/>
    <property type="evidence" value="ECO:0007669"/>
    <property type="project" value="UniProtKB-UniRule"/>
</dbReference>
<gene>
    <name evidence="7 9" type="primary">rnpA</name>
    <name evidence="9" type="ORF">MIPYR_30220</name>
</gene>
<protein>
    <recommendedName>
        <fullName evidence="7 8">Ribonuclease P protein component</fullName>
        <shortName evidence="7">RNase P protein</shortName>
        <shortName evidence="7">RNaseP protein</shortName>
        <ecNumber evidence="7 8">3.1.26.5</ecNumber>
    </recommendedName>
    <alternativeName>
        <fullName evidence="7">Protein C5</fullName>
    </alternativeName>
</protein>
<dbReference type="PANTHER" id="PTHR33992:SF1">
    <property type="entry name" value="RIBONUCLEASE P PROTEIN COMPONENT"/>
    <property type="match status" value="1"/>
</dbReference>
<comment type="subunit">
    <text evidence="7">Consists of a catalytic RNA component (M1 or rnpB) and a protein subunit.</text>
</comment>
<comment type="similarity">
    <text evidence="7">Belongs to the RnpA family.</text>
</comment>
<evidence type="ECO:0000256" key="5">
    <source>
        <dbReference type="ARBA" id="ARBA00022801"/>
    </source>
</evidence>
<dbReference type="EMBL" id="FLQR01000007">
    <property type="protein sequence ID" value="SBS72783.1"/>
    <property type="molecule type" value="Genomic_DNA"/>
</dbReference>
<dbReference type="SUPFAM" id="SSF54211">
    <property type="entry name" value="Ribosomal protein S5 domain 2-like"/>
    <property type="match status" value="1"/>
</dbReference>
<dbReference type="RefSeq" id="WP_295576120.1">
    <property type="nucleotide sequence ID" value="NZ_FLQR01000007.1"/>
</dbReference>
<evidence type="ECO:0000256" key="3">
    <source>
        <dbReference type="ARBA" id="ARBA00022722"/>
    </source>
</evidence>
<dbReference type="EC" id="3.1.26.5" evidence="7 8"/>
<dbReference type="PANTHER" id="PTHR33992">
    <property type="entry name" value="RIBONUCLEASE P PROTEIN COMPONENT"/>
    <property type="match status" value="1"/>
</dbReference>
<dbReference type="GO" id="GO:0042781">
    <property type="term" value="F:3'-tRNA processing endoribonuclease activity"/>
    <property type="evidence" value="ECO:0007669"/>
    <property type="project" value="TreeGrafter"/>
</dbReference>
<dbReference type="InterPro" id="IPR020539">
    <property type="entry name" value="RNase_P_CS"/>
</dbReference>
<keyword evidence="4 7" id="KW-0255">Endonuclease</keyword>
<dbReference type="Gene3D" id="3.30.230.10">
    <property type="match status" value="1"/>
</dbReference>
<evidence type="ECO:0000313" key="9">
    <source>
        <dbReference type="EMBL" id="SBS72783.1"/>
    </source>
</evidence>
<dbReference type="NCBIfam" id="TIGR00188">
    <property type="entry name" value="rnpA"/>
    <property type="match status" value="1"/>
</dbReference>
<comment type="function">
    <text evidence="1 7">RNaseP catalyzes the removal of the 5'-leader sequence from pre-tRNA to produce the mature 5'-terminus. It can also cleave other RNA substrates such as 4.5S RNA. The protein component plays an auxiliary but essential role in vivo by binding to the 5'-leader sequence and broadening the substrate specificity of the ribozyme.</text>
</comment>
<evidence type="ECO:0000256" key="7">
    <source>
        <dbReference type="HAMAP-Rule" id="MF_00227"/>
    </source>
</evidence>
<dbReference type="GO" id="GO:0030677">
    <property type="term" value="C:ribonuclease P complex"/>
    <property type="evidence" value="ECO:0007669"/>
    <property type="project" value="TreeGrafter"/>
</dbReference>
<evidence type="ECO:0000256" key="1">
    <source>
        <dbReference type="ARBA" id="ARBA00002663"/>
    </source>
</evidence>
<dbReference type="HAMAP" id="MF_00227">
    <property type="entry name" value="RNase_P"/>
    <property type="match status" value="1"/>
</dbReference>
<reference evidence="9" key="1">
    <citation type="submission" date="2016-03" db="EMBL/GenBank/DDBJ databases">
        <authorList>
            <person name="Ploux O."/>
        </authorList>
    </citation>
    <scope>NUCLEOTIDE SEQUENCE</scope>
    <source>
        <strain evidence="9">UC1</strain>
    </source>
</reference>
<dbReference type="GO" id="GO:0001682">
    <property type="term" value="P:tRNA 5'-leader removal"/>
    <property type="evidence" value="ECO:0007669"/>
    <property type="project" value="UniProtKB-UniRule"/>
</dbReference>
<dbReference type="PROSITE" id="PS00648">
    <property type="entry name" value="RIBONUCLEASE_P"/>
    <property type="match status" value="1"/>
</dbReference>
<dbReference type="Pfam" id="PF00825">
    <property type="entry name" value="Ribonuclease_P"/>
    <property type="match status" value="1"/>
</dbReference>
<accession>A0A1Y5P291</accession>
<evidence type="ECO:0000256" key="8">
    <source>
        <dbReference type="NCBIfam" id="TIGR00188"/>
    </source>
</evidence>
<comment type="catalytic activity">
    <reaction evidence="7">
        <text>Endonucleolytic cleavage of RNA, removing 5'-extranucleotides from tRNA precursor.</text>
        <dbReference type="EC" id="3.1.26.5"/>
    </reaction>
</comment>
<organism evidence="9">
    <name type="scientific">uncultured Microbacterium sp</name>
    <dbReference type="NCBI Taxonomy" id="191216"/>
    <lineage>
        <taxon>Bacteria</taxon>
        <taxon>Bacillati</taxon>
        <taxon>Actinomycetota</taxon>
        <taxon>Actinomycetes</taxon>
        <taxon>Micrococcales</taxon>
        <taxon>Microbacteriaceae</taxon>
        <taxon>Microbacterium</taxon>
        <taxon>environmental samples</taxon>
    </lineage>
</organism>
<dbReference type="InterPro" id="IPR000100">
    <property type="entry name" value="RNase_P"/>
</dbReference>
<proteinExistence type="inferred from homology"/>
<evidence type="ECO:0000256" key="6">
    <source>
        <dbReference type="ARBA" id="ARBA00022884"/>
    </source>
</evidence>
<name>A0A1Y5P291_9MICO</name>
<dbReference type="AlphaFoldDB" id="A0A1Y5P291"/>
<keyword evidence="2 7" id="KW-0819">tRNA processing</keyword>
<dbReference type="GO" id="GO:0000049">
    <property type="term" value="F:tRNA binding"/>
    <property type="evidence" value="ECO:0007669"/>
    <property type="project" value="UniProtKB-UniRule"/>
</dbReference>
<dbReference type="InterPro" id="IPR014721">
    <property type="entry name" value="Ribsml_uS5_D2-typ_fold_subgr"/>
</dbReference>
<sequence length="112" mass="11990">MLARGNRITRGAEYKAVVRRGARCAAVHTVTYVATTSEPRSARFGFIVSKQVGSAVVRNTVRRRLKAVCAEALGDVRAGTDVVIRALPGAATADYAELRDEVSRCLSRKAAA</sequence>
<evidence type="ECO:0000256" key="2">
    <source>
        <dbReference type="ARBA" id="ARBA00022694"/>
    </source>
</evidence>
<keyword evidence="5 7" id="KW-0378">Hydrolase</keyword>
<keyword evidence="6 7" id="KW-0694">RNA-binding</keyword>
<keyword evidence="3 7" id="KW-0540">Nuclease</keyword>
<dbReference type="InterPro" id="IPR020568">
    <property type="entry name" value="Ribosomal_Su5_D2-typ_SF"/>
</dbReference>
<evidence type="ECO:0000256" key="4">
    <source>
        <dbReference type="ARBA" id="ARBA00022759"/>
    </source>
</evidence>